<dbReference type="PANTHER" id="PTHR30572">
    <property type="entry name" value="MEMBRANE COMPONENT OF TRANSPORTER-RELATED"/>
    <property type="match status" value="1"/>
</dbReference>
<keyword evidence="4 7" id="KW-1133">Transmembrane helix</keyword>
<dbReference type="EMBL" id="CADCTW010000158">
    <property type="protein sequence ID" value="CAA9345652.1"/>
    <property type="molecule type" value="Genomic_DNA"/>
</dbReference>
<keyword evidence="3 7" id="KW-0812">Transmembrane</keyword>
<feature type="transmembrane region" description="Helical" evidence="7">
    <location>
        <begin position="380"/>
        <end position="410"/>
    </location>
</feature>
<evidence type="ECO:0000256" key="2">
    <source>
        <dbReference type="ARBA" id="ARBA00022475"/>
    </source>
</evidence>
<gene>
    <name evidence="10" type="ORF">AVDCRST_MAG68-3294</name>
</gene>
<feature type="transmembrane region" description="Helical" evidence="7">
    <location>
        <begin position="485"/>
        <end position="505"/>
    </location>
</feature>
<proteinExistence type="inferred from homology"/>
<dbReference type="Pfam" id="PF02687">
    <property type="entry name" value="FtsX"/>
    <property type="match status" value="2"/>
</dbReference>
<dbReference type="InterPro" id="IPR050250">
    <property type="entry name" value="Macrolide_Exporter_MacB"/>
</dbReference>
<evidence type="ECO:0000256" key="7">
    <source>
        <dbReference type="SAM" id="Phobius"/>
    </source>
</evidence>
<keyword evidence="2" id="KW-1003">Cell membrane</keyword>
<dbReference type="PANTHER" id="PTHR30572:SF4">
    <property type="entry name" value="ABC TRANSPORTER PERMEASE YTRF"/>
    <property type="match status" value="1"/>
</dbReference>
<evidence type="ECO:0000259" key="8">
    <source>
        <dbReference type="Pfam" id="PF02687"/>
    </source>
</evidence>
<feature type="domain" description="MacB-like periplasmic core" evidence="9">
    <location>
        <begin position="216"/>
        <end position="330"/>
    </location>
</feature>
<reference evidence="10" key="1">
    <citation type="submission" date="2020-02" db="EMBL/GenBank/DDBJ databases">
        <authorList>
            <person name="Meier V. D."/>
        </authorList>
    </citation>
    <scope>NUCLEOTIDE SEQUENCE</scope>
    <source>
        <strain evidence="10">AVDCRST_MAG68</strain>
    </source>
</reference>
<dbReference type="InterPro" id="IPR025857">
    <property type="entry name" value="MacB_PCD"/>
</dbReference>
<dbReference type="AlphaFoldDB" id="A0A6J4LZ04"/>
<comment type="subcellular location">
    <subcellularLocation>
        <location evidence="1">Cell membrane</location>
        <topology evidence="1">Multi-pass membrane protein</topology>
    </subcellularLocation>
</comment>
<dbReference type="GO" id="GO:0022857">
    <property type="term" value="F:transmembrane transporter activity"/>
    <property type="evidence" value="ECO:0007669"/>
    <property type="project" value="TreeGrafter"/>
</dbReference>
<evidence type="ECO:0000256" key="3">
    <source>
        <dbReference type="ARBA" id="ARBA00022692"/>
    </source>
</evidence>
<feature type="transmembrane region" description="Helical" evidence="7">
    <location>
        <begin position="114"/>
        <end position="140"/>
    </location>
</feature>
<feature type="transmembrane region" description="Helical" evidence="7">
    <location>
        <begin position="23"/>
        <end position="46"/>
    </location>
</feature>
<organism evidence="10">
    <name type="scientific">uncultured Gemmatimonadota bacterium</name>
    <dbReference type="NCBI Taxonomy" id="203437"/>
    <lineage>
        <taxon>Bacteria</taxon>
        <taxon>Pseudomonadati</taxon>
        <taxon>Gemmatimonadota</taxon>
        <taxon>environmental samples</taxon>
    </lineage>
</organism>
<feature type="non-terminal residue" evidence="10">
    <location>
        <position position="1"/>
    </location>
</feature>
<evidence type="ECO:0000259" key="9">
    <source>
        <dbReference type="Pfam" id="PF12704"/>
    </source>
</evidence>
<sequence length="522" mass="55036">ARGGELVVRSALGASRGRIVAQLFAEALVLGAVAAAVGLAAAQFALRRWGVAFLEFNLGPLPFWYDVRVSPTAVLYAGGLTLLGAAIAGVVPARKITRGLGASLKQGTAGGGGLRFGGVWTAVIVTQVAFTIAFPVTLFFQQQQGMRIRSHDVGFAAGAYVAMRLDTDAPDSAAHSARLAPALERLRQRVATEPGVRGVTFAARLPRDSYSQRRIELDAPAGATPPVVVSTASVDPSYFDVLEAPILSGRAFTQADLAPDARAVIVDQGFVALFLQGRSPIGRHVRFLKRGEQRADAGRPWFEIVGVVKELGMGHALQSERVAGVYLPVTPGSAGPVNMIVHAPGDPLALTPRVRELAAAVDPTLRISEVIRLDQVTDSLLWVLGMWLRITLGLTAVAVLLSLAGIYAVLSFTVARRTREIGVRVALGAPRPRVIAAIFRRPLKQVGVGVAVGFLLVALAALVIPGHQPDTAPRLHPGALSPGQYALIAAYAALMLGVCMLACIAPTRRALRVQPSEALRVE</sequence>
<feature type="domain" description="ABC3 transporter permease C-terminal" evidence="8">
    <location>
        <begin position="2"/>
        <end position="98"/>
    </location>
</feature>
<comment type="similarity">
    <text evidence="6">Belongs to the ABC-4 integral membrane protein family.</text>
</comment>
<feature type="transmembrane region" description="Helical" evidence="7">
    <location>
        <begin position="73"/>
        <end position="93"/>
    </location>
</feature>
<dbReference type="GO" id="GO:0005886">
    <property type="term" value="C:plasma membrane"/>
    <property type="evidence" value="ECO:0007669"/>
    <property type="project" value="UniProtKB-SubCell"/>
</dbReference>
<name>A0A6J4LZ04_9BACT</name>
<evidence type="ECO:0000256" key="4">
    <source>
        <dbReference type="ARBA" id="ARBA00022989"/>
    </source>
</evidence>
<evidence type="ECO:0000256" key="6">
    <source>
        <dbReference type="ARBA" id="ARBA00038076"/>
    </source>
</evidence>
<evidence type="ECO:0000256" key="5">
    <source>
        <dbReference type="ARBA" id="ARBA00023136"/>
    </source>
</evidence>
<evidence type="ECO:0008006" key="11">
    <source>
        <dbReference type="Google" id="ProtNLM"/>
    </source>
</evidence>
<evidence type="ECO:0000313" key="10">
    <source>
        <dbReference type="EMBL" id="CAA9345652.1"/>
    </source>
</evidence>
<protein>
    <recommendedName>
        <fullName evidence="11">ABC3 transporter permease protein domain-containing protein</fullName>
    </recommendedName>
</protein>
<evidence type="ECO:0000256" key="1">
    <source>
        <dbReference type="ARBA" id="ARBA00004651"/>
    </source>
</evidence>
<keyword evidence="5 7" id="KW-0472">Membrane</keyword>
<dbReference type="Pfam" id="PF12704">
    <property type="entry name" value="MacB_PCD"/>
    <property type="match status" value="1"/>
</dbReference>
<accession>A0A6J4LZ04</accession>
<feature type="domain" description="ABC3 transporter permease C-terminal" evidence="8">
    <location>
        <begin position="395"/>
        <end position="515"/>
    </location>
</feature>
<feature type="transmembrane region" description="Helical" evidence="7">
    <location>
        <begin position="446"/>
        <end position="465"/>
    </location>
</feature>
<dbReference type="InterPro" id="IPR003838">
    <property type="entry name" value="ABC3_permease_C"/>
</dbReference>